<name>A0A1X0QSL6_RHIZD</name>
<dbReference type="Proteomes" id="UP000242414">
    <property type="component" value="Unassembled WGS sequence"/>
</dbReference>
<dbReference type="AlphaFoldDB" id="A0A1X0QSL6"/>
<dbReference type="OrthoDB" id="2430343at2759"/>
<organism evidence="1">
    <name type="scientific">Rhizopus microsporus var. microsporus</name>
    <dbReference type="NCBI Taxonomy" id="86635"/>
    <lineage>
        <taxon>Eukaryota</taxon>
        <taxon>Fungi</taxon>
        <taxon>Fungi incertae sedis</taxon>
        <taxon>Mucoromycota</taxon>
        <taxon>Mucoromycotina</taxon>
        <taxon>Mucoromycetes</taxon>
        <taxon>Mucorales</taxon>
        <taxon>Mucorineae</taxon>
        <taxon>Rhizopodaceae</taxon>
        <taxon>Rhizopus</taxon>
    </lineage>
</organism>
<evidence type="ECO:0000313" key="1">
    <source>
        <dbReference type="EMBL" id="ORE02739.1"/>
    </source>
</evidence>
<protein>
    <recommendedName>
        <fullName evidence="2">DUF1770-domain-containing protein</fullName>
    </recommendedName>
</protein>
<dbReference type="EMBL" id="KV922035">
    <property type="protein sequence ID" value="ORE02739.1"/>
    <property type="molecule type" value="Genomic_DNA"/>
</dbReference>
<reference evidence="1" key="1">
    <citation type="journal article" date="2016" name="Proc. Natl. Acad. Sci. U.S.A.">
        <title>Lipid metabolic changes in an early divergent fungus govern the establishment of a mutualistic symbiosis with endobacteria.</title>
        <authorList>
            <person name="Lastovetsky O.A."/>
            <person name="Gaspar M.L."/>
            <person name="Mondo S.J."/>
            <person name="LaButti K.M."/>
            <person name="Sandor L."/>
            <person name="Grigoriev I.V."/>
            <person name="Henry S.A."/>
            <person name="Pawlowska T.E."/>
        </authorList>
    </citation>
    <scope>NUCLEOTIDE SEQUENCE [LARGE SCALE GENOMIC DNA]</scope>
    <source>
        <strain evidence="1">ATCC 52814</strain>
    </source>
</reference>
<dbReference type="VEuPathDB" id="FungiDB:BCV72DRAFT_44859"/>
<sequence>MSADFQPYRLDTEYPEEIEQLVELQRRHTETRKAHIENIIVDEDDDSFSVHEKHPRLNAPPVPDFRYEQQVEKTIKNLRDKGTSPIGIFWTIVIQDQIILPFVSGFAWCICSNAWKWYRTRGVVNKQTPKRTMGFFRGLQHGITEWTK</sequence>
<accession>A0A1X0QSL6</accession>
<proteinExistence type="predicted"/>
<gene>
    <name evidence="1" type="ORF">BCV72DRAFT_44859</name>
</gene>
<evidence type="ECO:0008006" key="2">
    <source>
        <dbReference type="Google" id="ProtNLM"/>
    </source>
</evidence>